<reference evidence="1" key="1">
    <citation type="submission" date="2018-02" db="EMBL/GenBank/DDBJ databases">
        <title>Rhizophora mucronata_Transcriptome.</title>
        <authorList>
            <person name="Meera S.P."/>
            <person name="Sreeshan A."/>
            <person name="Augustine A."/>
        </authorList>
    </citation>
    <scope>NUCLEOTIDE SEQUENCE</scope>
    <source>
        <tissue evidence="1">Leaf</tissue>
    </source>
</reference>
<evidence type="ECO:0000313" key="1">
    <source>
        <dbReference type="EMBL" id="MBX53961.1"/>
    </source>
</evidence>
<protein>
    <submittedName>
        <fullName evidence="1">Uncharacterized protein</fullName>
    </submittedName>
</protein>
<sequence length="46" mass="5343">MHKLSVKDINIEICPTVFLHTALCYHAVSFLSRNHACVIILLRKFF</sequence>
<accession>A0A2P2PH20</accession>
<dbReference type="EMBL" id="GGEC01073477">
    <property type="protein sequence ID" value="MBX53961.1"/>
    <property type="molecule type" value="Transcribed_RNA"/>
</dbReference>
<dbReference type="AlphaFoldDB" id="A0A2P2PH20"/>
<name>A0A2P2PH20_RHIMU</name>
<organism evidence="1">
    <name type="scientific">Rhizophora mucronata</name>
    <name type="common">Asiatic mangrove</name>
    <dbReference type="NCBI Taxonomy" id="61149"/>
    <lineage>
        <taxon>Eukaryota</taxon>
        <taxon>Viridiplantae</taxon>
        <taxon>Streptophyta</taxon>
        <taxon>Embryophyta</taxon>
        <taxon>Tracheophyta</taxon>
        <taxon>Spermatophyta</taxon>
        <taxon>Magnoliopsida</taxon>
        <taxon>eudicotyledons</taxon>
        <taxon>Gunneridae</taxon>
        <taxon>Pentapetalae</taxon>
        <taxon>rosids</taxon>
        <taxon>fabids</taxon>
        <taxon>Malpighiales</taxon>
        <taxon>Rhizophoraceae</taxon>
        <taxon>Rhizophora</taxon>
    </lineage>
</organism>
<proteinExistence type="predicted"/>